<gene>
    <name evidence="1" type="ORF">AHMF7616_03198</name>
</gene>
<organism evidence="1 2">
    <name type="scientific">Adhaeribacter pallidiroseus</name>
    <dbReference type="NCBI Taxonomy" id="2072847"/>
    <lineage>
        <taxon>Bacteria</taxon>
        <taxon>Pseudomonadati</taxon>
        <taxon>Bacteroidota</taxon>
        <taxon>Cytophagia</taxon>
        <taxon>Cytophagales</taxon>
        <taxon>Hymenobacteraceae</taxon>
        <taxon>Adhaeribacter</taxon>
    </lineage>
</organism>
<evidence type="ECO:0000313" key="2">
    <source>
        <dbReference type="Proteomes" id="UP000253919"/>
    </source>
</evidence>
<evidence type="ECO:0008006" key="3">
    <source>
        <dbReference type="Google" id="ProtNLM"/>
    </source>
</evidence>
<name>A0A369QJL6_9BACT</name>
<dbReference type="OrthoDB" id="886517at2"/>
<protein>
    <recommendedName>
        <fullName evidence="3">Lipocalin-like domain-containing protein</fullName>
    </recommendedName>
</protein>
<dbReference type="EMBL" id="QASA01000001">
    <property type="protein sequence ID" value="RDC64582.1"/>
    <property type="molecule type" value="Genomic_DNA"/>
</dbReference>
<keyword evidence="2" id="KW-1185">Reference proteome</keyword>
<dbReference type="Proteomes" id="UP000253919">
    <property type="component" value="Unassembled WGS sequence"/>
</dbReference>
<dbReference type="AlphaFoldDB" id="A0A369QJL6"/>
<accession>A0A369QJL6</accession>
<reference evidence="1 2" key="1">
    <citation type="submission" date="2018-04" db="EMBL/GenBank/DDBJ databases">
        <title>Adhaeribacter sp. HMF7616 genome sequencing and assembly.</title>
        <authorList>
            <person name="Kang H."/>
            <person name="Kang J."/>
            <person name="Cha I."/>
            <person name="Kim H."/>
            <person name="Joh K."/>
        </authorList>
    </citation>
    <scope>NUCLEOTIDE SEQUENCE [LARGE SCALE GENOMIC DNA]</scope>
    <source>
        <strain evidence="1 2">HMF7616</strain>
    </source>
</reference>
<dbReference type="RefSeq" id="WP_115373720.1">
    <property type="nucleotide sequence ID" value="NZ_QASA01000001.1"/>
</dbReference>
<comment type="caution">
    <text evidence="1">The sequence shown here is derived from an EMBL/GenBank/DDBJ whole genome shotgun (WGS) entry which is preliminary data.</text>
</comment>
<evidence type="ECO:0000313" key="1">
    <source>
        <dbReference type="EMBL" id="RDC64582.1"/>
    </source>
</evidence>
<proteinExistence type="predicted"/>
<sequence length="158" mass="17768">MKNFVNAFLLILSLAVVGCQQKEDGAEPVQVIGKWQLTHIEGTNMIADAPPGPPIALLYQETIEFKAGNTFIRTRSNGYVATGTYTLYHNTDDDKGIRVQFTNPDLNYHELPGTPVRQEFSGYNGLLALRFLKSGALMEDHRAYDGYNFFYEKVKTNN</sequence>
<dbReference type="PROSITE" id="PS51257">
    <property type="entry name" value="PROKAR_LIPOPROTEIN"/>
    <property type="match status" value="1"/>
</dbReference>